<organism evidence="10 11">
    <name type="scientific">Hoeflea algicola</name>
    <dbReference type="NCBI Taxonomy" id="2983763"/>
    <lineage>
        <taxon>Bacteria</taxon>
        <taxon>Pseudomonadati</taxon>
        <taxon>Pseudomonadota</taxon>
        <taxon>Alphaproteobacteria</taxon>
        <taxon>Hyphomicrobiales</taxon>
        <taxon>Rhizobiaceae</taxon>
        <taxon>Hoeflea</taxon>
    </lineage>
</organism>
<comment type="caution">
    <text evidence="10">The sequence shown here is derived from an EMBL/GenBank/DDBJ whole genome shotgun (WGS) entry which is preliminary data.</text>
</comment>
<keyword evidence="8" id="KW-0067">ATP-binding</keyword>
<feature type="domain" description="PAC" evidence="9">
    <location>
        <begin position="80"/>
        <end position="133"/>
    </location>
</feature>
<evidence type="ECO:0000256" key="2">
    <source>
        <dbReference type="ARBA" id="ARBA00012438"/>
    </source>
</evidence>
<dbReference type="InterPro" id="IPR011102">
    <property type="entry name" value="Sig_transdc_His_kinase_HWE"/>
</dbReference>
<dbReference type="EMBL" id="JAOVZR010000001">
    <property type="protein sequence ID" value="MCY0147659.1"/>
    <property type="molecule type" value="Genomic_DNA"/>
</dbReference>
<dbReference type="PANTHER" id="PTHR41523">
    <property type="entry name" value="TWO-COMPONENT SYSTEM SENSOR PROTEIN"/>
    <property type="match status" value="1"/>
</dbReference>
<dbReference type="Pfam" id="PF07536">
    <property type="entry name" value="HWE_HK"/>
    <property type="match status" value="1"/>
</dbReference>
<dbReference type="PANTHER" id="PTHR41523:SF8">
    <property type="entry name" value="ETHYLENE RESPONSE SENSOR PROTEIN"/>
    <property type="match status" value="1"/>
</dbReference>
<keyword evidence="6" id="KW-0547">Nucleotide-binding</keyword>
<evidence type="ECO:0000256" key="3">
    <source>
        <dbReference type="ARBA" id="ARBA00022553"/>
    </source>
</evidence>
<evidence type="ECO:0000256" key="8">
    <source>
        <dbReference type="ARBA" id="ARBA00022840"/>
    </source>
</evidence>
<evidence type="ECO:0000256" key="1">
    <source>
        <dbReference type="ARBA" id="ARBA00000085"/>
    </source>
</evidence>
<keyword evidence="3" id="KW-0597">Phosphoprotein</keyword>
<evidence type="ECO:0000256" key="7">
    <source>
        <dbReference type="ARBA" id="ARBA00022777"/>
    </source>
</evidence>
<dbReference type="PROSITE" id="PS50113">
    <property type="entry name" value="PAC"/>
    <property type="match status" value="1"/>
</dbReference>
<proteinExistence type="predicted"/>
<keyword evidence="4" id="KW-0808">Transferase</keyword>
<dbReference type="SMART" id="SM00911">
    <property type="entry name" value="HWE_HK"/>
    <property type="match status" value="1"/>
</dbReference>
<gene>
    <name evidence="10" type="ORF">OEG84_08005</name>
</gene>
<keyword evidence="11" id="KW-1185">Reference proteome</keyword>
<dbReference type="SUPFAM" id="SSF55785">
    <property type="entry name" value="PYP-like sensor domain (PAS domain)"/>
    <property type="match status" value="1"/>
</dbReference>
<evidence type="ECO:0000256" key="4">
    <source>
        <dbReference type="ARBA" id="ARBA00022679"/>
    </source>
</evidence>
<dbReference type="InterPro" id="IPR035965">
    <property type="entry name" value="PAS-like_dom_sf"/>
</dbReference>
<dbReference type="Gene3D" id="3.30.450.20">
    <property type="entry name" value="PAS domain"/>
    <property type="match status" value="1"/>
</dbReference>
<dbReference type="Proteomes" id="UP001073227">
    <property type="component" value="Unassembled WGS sequence"/>
</dbReference>
<evidence type="ECO:0000259" key="9">
    <source>
        <dbReference type="PROSITE" id="PS50113"/>
    </source>
</evidence>
<reference evidence="10" key="1">
    <citation type="submission" date="2022-10" db="EMBL/GenBank/DDBJ databases">
        <title>Hoeflea sp. G2-23, isolated from marine algae.</title>
        <authorList>
            <person name="Kristyanto S."/>
            <person name="Kim J.M."/>
            <person name="Jeon C.O."/>
        </authorList>
    </citation>
    <scope>NUCLEOTIDE SEQUENCE</scope>
    <source>
        <strain evidence="10">G2-23</strain>
    </source>
</reference>
<evidence type="ECO:0000313" key="10">
    <source>
        <dbReference type="EMBL" id="MCY0147659.1"/>
    </source>
</evidence>
<evidence type="ECO:0000256" key="5">
    <source>
        <dbReference type="ARBA" id="ARBA00022737"/>
    </source>
</evidence>
<dbReference type="EC" id="2.7.13.3" evidence="2"/>
<protein>
    <recommendedName>
        <fullName evidence="2">histidine kinase</fullName>
        <ecNumber evidence="2">2.7.13.3</ecNumber>
    </recommendedName>
</protein>
<keyword evidence="5" id="KW-0677">Repeat</keyword>
<accession>A0ABT3Z7F8</accession>
<sequence length="341" mass="37623">MKLSSVKESDRLRIVLAGLRSAGVSMMYQDTDLAIRYAANLPGNWPLDTDLEGASDDQIFNAQQAAKVLSAKQQVIQTGETIKLEILRDADNERHWFMLHIDPDTDADGAVIGLFTTILDIDDIKYRETVLKTLLRELSHRSKNLLAIIQSVASQTARSSQGLNDFLFAFRNRVQSMAQSQDLVTASDWRGAELFALTQSQLQPLVGKNAPRFTITGDDPYLFPNAALHLGLALHELTVDSLARGALGPAGGKVELEASEHLNDQQVPELTLTWTETFATPPAETEIQTNHKNGFSGAVLGRIVPQALSAGVRHETSDNKMIYQLVIPESQYEAEPRHTRP</sequence>
<dbReference type="Pfam" id="PF08448">
    <property type="entry name" value="PAS_4"/>
    <property type="match status" value="1"/>
</dbReference>
<comment type="catalytic activity">
    <reaction evidence="1">
        <text>ATP + protein L-histidine = ADP + protein N-phospho-L-histidine.</text>
        <dbReference type="EC" id="2.7.13.3"/>
    </reaction>
</comment>
<dbReference type="InterPro" id="IPR000700">
    <property type="entry name" value="PAS-assoc_C"/>
</dbReference>
<evidence type="ECO:0000313" key="11">
    <source>
        <dbReference type="Proteomes" id="UP001073227"/>
    </source>
</evidence>
<dbReference type="InterPro" id="IPR013656">
    <property type="entry name" value="PAS_4"/>
</dbReference>
<name>A0ABT3Z7F8_9HYPH</name>
<evidence type="ECO:0000256" key="6">
    <source>
        <dbReference type="ARBA" id="ARBA00022741"/>
    </source>
</evidence>
<dbReference type="RefSeq" id="WP_267653255.1">
    <property type="nucleotide sequence ID" value="NZ_JAOVZR010000001.1"/>
</dbReference>
<keyword evidence="7" id="KW-0418">Kinase</keyword>